<evidence type="ECO:0000256" key="6">
    <source>
        <dbReference type="ARBA" id="ARBA00022786"/>
    </source>
</evidence>
<dbReference type="GO" id="GO:0061630">
    <property type="term" value="F:ubiquitin protein ligase activity"/>
    <property type="evidence" value="ECO:0007669"/>
    <property type="project" value="UniProtKB-EC"/>
</dbReference>
<sequence length="305" mass="33100">MEEPPVARYWCHMCSRTVNPIMEEEIKCAICDGGFVEEMTGEGVDTATDPESNTYLSLWASFFSEMLDSDDDDHEEEEEGVMLGRRRRISAINRLLQDVLDDAENEREPIIFINNAILVQGSPDTNQSQGQSSVDGGTGVPLPDFLGLALDLVLRRPEETDPNRHGTPPAQKAAVEAMPTVKIEESLSCLVCLEDFDISAEAREMPCKHKFHAGCILPWLELHSSCPICRFQMPTEESTCSSAGGNGDGVGVHHGSGNDSGGGDERRSRLPATGPFSGLLSLLRSHRSGDSSSSQPSSSSTRSNS</sequence>
<dbReference type="PROSITE" id="PS50089">
    <property type="entry name" value="ZF_RING_2"/>
    <property type="match status" value="1"/>
</dbReference>
<dbReference type="GO" id="GO:0016567">
    <property type="term" value="P:protein ubiquitination"/>
    <property type="evidence" value="ECO:0007669"/>
    <property type="project" value="TreeGrafter"/>
</dbReference>
<dbReference type="AlphaFoldDB" id="A0A9E7LD62"/>
<keyword evidence="12" id="KW-1185">Reference proteome</keyword>
<feature type="domain" description="RING-type" evidence="10">
    <location>
        <begin position="189"/>
        <end position="230"/>
    </location>
</feature>
<evidence type="ECO:0000256" key="7">
    <source>
        <dbReference type="ARBA" id="ARBA00022833"/>
    </source>
</evidence>
<dbReference type="EC" id="2.3.2.27" evidence="2"/>
<dbReference type="Proteomes" id="UP001055439">
    <property type="component" value="Chromosome 9"/>
</dbReference>
<keyword evidence="4" id="KW-0479">Metal-binding</keyword>
<evidence type="ECO:0000313" key="12">
    <source>
        <dbReference type="Proteomes" id="UP001055439"/>
    </source>
</evidence>
<dbReference type="OrthoDB" id="21204at2759"/>
<dbReference type="Pfam" id="PF13639">
    <property type="entry name" value="zf-RING_2"/>
    <property type="match status" value="1"/>
</dbReference>
<evidence type="ECO:0000256" key="5">
    <source>
        <dbReference type="ARBA" id="ARBA00022771"/>
    </source>
</evidence>
<organism evidence="11 12">
    <name type="scientific">Musa troglodytarum</name>
    <name type="common">fe'i banana</name>
    <dbReference type="NCBI Taxonomy" id="320322"/>
    <lineage>
        <taxon>Eukaryota</taxon>
        <taxon>Viridiplantae</taxon>
        <taxon>Streptophyta</taxon>
        <taxon>Embryophyta</taxon>
        <taxon>Tracheophyta</taxon>
        <taxon>Spermatophyta</taxon>
        <taxon>Magnoliopsida</taxon>
        <taxon>Liliopsida</taxon>
        <taxon>Zingiberales</taxon>
        <taxon>Musaceae</taxon>
        <taxon>Musa</taxon>
    </lineage>
</organism>
<evidence type="ECO:0000256" key="3">
    <source>
        <dbReference type="ARBA" id="ARBA00022679"/>
    </source>
</evidence>
<protein>
    <recommendedName>
        <fullName evidence="2">RING-type E3 ubiquitin transferase</fullName>
        <ecNumber evidence="2">2.3.2.27</ecNumber>
    </recommendedName>
</protein>
<dbReference type="InterPro" id="IPR013083">
    <property type="entry name" value="Znf_RING/FYVE/PHD"/>
</dbReference>
<dbReference type="InterPro" id="IPR039525">
    <property type="entry name" value="RNF126-like_zinc-ribbon"/>
</dbReference>
<keyword evidence="3" id="KW-0808">Transferase</keyword>
<dbReference type="Gene3D" id="3.30.40.10">
    <property type="entry name" value="Zinc/RING finger domain, C3HC4 (zinc finger)"/>
    <property type="match status" value="1"/>
</dbReference>
<evidence type="ECO:0000256" key="1">
    <source>
        <dbReference type="ARBA" id="ARBA00000900"/>
    </source>
</evidence>
<keyword evidence="5 8" id="KW-0863">Zinc-finger</keyword>
<dbReference type="PANTHER" id="PTHR15710">
    <property type="entry name" value="E3 UBIQUITIN-PROTEIN LIGASE PRAJA"/>
    <property type="match status" value="1"/>
</dbReference>
<reference evidence="11" key="1">
    <citation type="submission" date="2022-05" db="EMBL/GenBank/DDBJ databases">
        <title>The Musa troglodytarum L. genome provides insights into the mechanism of non-climacteric behaviour and enrichment of carotenoids.</title>
        <authorList>
            <person name="Wang J."/>
        </authorList>
    </citation>
    <scope>NUCLEOTIDE SEQUENCE</scope>
    <source>
        <tissue evidence="11">Leaf</tissue>
    </source>
</reference>
<name>A0A9E7LD62_9LILI</name>
<evidence type="ECO:0000259" key="10">
    <source>
        <dbReference type="PROSITE" id="PS50089"/>
    </source>
</evidence>
<evidence type="ECO:0000256" key="4">
    <source>
        <dbReference type="ARBA" id="ARBA00022723"/>
    </source>
</evidence>
<dbReference type="SUPFAM" id="SSF57850">
    <property type="entry name" value="RING/U-box"/>
    <property type="match status" value="1"/>
</dbReference>
<gene>
    <name evidence="11" type="ORF">MUK42_13655</name>
</gene>
<dbReference type="EMBL" id="CP097511">
    <property type="protein sequence ID" value="URE46370.1"/>
    <property type="molecule type" value="Genomic_DNA"/>
</dbReference>
<dbReference type="Pfam" id="PF14369">
    <property type="entry name" value="Zn_ribbon_19"/>
    <property type="match status" value="1"/>
</dbReference>
<feature type="region of interest" description="Disordered" evidence="9">
    <location>
        <begin position="237"/>
        <end position="305"/>
    </location>
</feature>
<proteinExistence type="predicted"/>
<evidence type="ECO:0000256" key="2">
    <source>
        <dbReference type="ARBA" id="ARBA00012483"/>
    </source>
</evidence>
<accession>A0A9E7LD62</accession>
<evidence type="ECO:0000313" key="11">
    <source>
        <dbReference type="EMBL" id="URE46370.1"/>
    </source>
</evidence>
<keyword evidence="7" id="KW-0862">Zinc</keyword>
<dbReference type="GO" id="GO:0008270">
    <property type="term" value="F:zinc ion binding"/>
    <property type="evidence" value="ECO:0007669"/>
    <property type="project" value="UniProtKB-KW"/>
</dbReference>
<comment type="catalytic activity">
    <reaction evidence="1">
        <text>S-ubiquitinyl-[E2 ubiquitin-conjugating enzyme]-L-cysteine + [acceptor protein]-L-lysine = [E2 ubiquitin-conjugating enzyme]-L-cysteine + N(6)-ubiquitinyl-[acceptor protein]-L-lysine.</text>
        <dbReference type="EC" id="2.3.2.27"/>
    </reaction>
</comment>
<feature type="compositionally biased region" description="Gly residues" evidence="9">
    <location>
        <begin position="244"/>
        <end position="261"/>
    </location>
</feature>
<evidence type="ECO:0000256" key="8">
    <source>
        <dbReference type="PROSITE-ProRule" id="PRU00175"/>
    </source>
</evidence>
<dbReference type="GO" id="GO:0005737">
    <property type="term" value="C:cytoplasm"/>
    <property type="evidence" value="ECO:0007669"/>
    <property type="project" value="TreeGrafter"/>
</dbReference>
<keyword evidence="6" id="KW-0833">Ubl conjugation pathway</keyword>
<dbReference type="InterPro" id="IPR001841">
    <property type="entry name" value="Znf_RING"/>
</dbReference>
<dbReference type="SMART" id="SM00184">
    <property type="entry name" value="RING"/>
    <property type="match status" value="1"/>
</dbReference>
<dbReference type="PANTHER" id="PTHR15710:SF22">
    <property type="entry name" value="RING-TYPE E3 UBIQUITIN TRANSFERASE"/>
    <property type="match status" value="1"/>
</dbReference>
<dbReference type="FunFam" id="3.30.40.10:FF:000022">
    <property type="entry name" value="E3 ubiquitin-protein ligase RING1-like"/>
    <property type="match status" value="1"/>
</dbReference>
<evidence type="ECO:0000256" key="9">
    <source>
        <dbReference type="SAM" id="MobiDB-lite"/>
    </source>
</evidence>
<feature type="compositionally biased region" description="Low complexity" evidence="9">
    <location>
        <begin position="290"/>
        <end position="305"/>
    </location>
</feature>